<organism evidence="2 3">
    <name type="scientific">Labeo rohita</name>
    <name type="common">Indian major carp</name>
    <name type="synonym">Cyprinus rohita</name>
    <dbReference type="NCBI Taxonomy" id="84645"/>
    <lineage>
        <taxon>Eukaryota</taxon>
        <taxon>Metazoa</taxon>
        <taxon>Chordata</taxon>
        <taxon>Craniata</taxon>
        <taxon>Vertebrata</taxon>
        <taxon>Euteleostomi</taxon>
        <taxon>Actinopterygii</taxon>
        <taxon>Neopterygii</taxon>
        <taxon>Teleostei</taxon>
        <taxon>Ostariophysi</taxon>
        <taxon>Cypriniformes</taxon>
        <taxon>Cyprinidae</taxon>
        <taxon>Labeoninae</taxon>
        <taxon>Labeonini</taxon>
        <taxon>Labeo</taxon>
    </lineage>
</organism>
<comment type="caution">
    <text evidence="2">The sequence shown here is derived from an EMBL/GenBank/DDBJ whole genome shotgun (WGS) entry which is preliminary data.</text>
</comment>
<feature type="region of interest" description="Disordered" evidence="1">
    <location>
        <begin position="1"/>
        <end position="37"/>
    </location>
</feature>
<feature type="compositionally biased region" description="Basic and acidic residues" evidence="1">
    <location>
        <begin position="7"/>
        <end position="31"/>
    </location>
</feature>
<dbReference type="Gene3D" id="3.30.70.1820">
    <property type="entry name" value="L1 transposable element, RRM domain"/>
    <property type="match status" value="1"/>
</dbReference>
<reference evidence="2 3" key="1">
    <citation type="submission" date="2022-01" db="EMBL/GenBank/DDBJ databases">
        <title>A high-quality chromosome-level genome assembly of rohu carp, Labeo rohita.</title>
        <authorList>
            <person name="Arick M.A. II"/>
            <person name="Hsu C.-Y."/>
            <person name="Magbanua Z."/>
            <person name="Pechanova O."/>
            <person name="Grover C."/>
            <person name="Miller E."/>
            <person name="Thrash A."/>
            <person name="Ezzel L."/>
            <person name="Alam S."/>
            <person name="Benzie J."/>
            <person name="Hamilton M."/>
            <person name="Karsi A."/>
            <person name="Lawrence M.L."/>
            <person name="Peterson D.G."/>
        </authorList>
    </citation>
    <scope>NUCLEOTIDE SEQUENCE [LARGE SCALE GENOMIC DNA]</scope>
    <source>
        <strain evidence="3">BAU-BD-2019</strain>
        <tissue evidence="2">Blood</tissue>
    </source>
</reference>
<protein>
    <submittedName>
        <fullName evidence="2">LINE-1 type transposase domain-containing protein 1</fullName>
    </submittedName>
</protein>
<accession>A0ABQ8LZ16</accession>
<dbReference type="InterPro" id="IPR004244">
    <property type="entry name" value="Transposase_22"/>
</dbReference>
<evidence type="ECO:0000313" key="2">
    <source>
        <dbReference type="EMBL" id="KAI2655620.1"/>
    </source>
</evidence>
<gene>
    <name evidence="2" type="ORF">H4Q32_018045</name>
</gene>
<dbReference type="PANTHER" id="PTHR11505">
    <property type="entry name" value="L1 TRANSPOSABLE ELEMENT-RELATED"/>
    <property type="match status" value="1"/>
</dbReference>
<proteinExistence type="predicted"/>
<name>A0ABQ8LZ16_LABRO</name>
<evidence type="ECO:0000313" key="3">
    <source>
        <dbReference type="Proteomes" id="UP000830375"/>
    </source>
</evidence>
<sequence length="322" mass="36887">MRSSLRGTREKEVEKGQRDLASKVGLRKDGNVEDGDPVATLRSIRKADLKEQLDEMTTEINQKFQDVTVQMEETAHRMEDLERSTAESEKWDIGVKDTLLQLLNKKTLQSKLSDLEGRSRHNNIQIYGVSENAEGSSMPRFIENLIKTELWDLLELNQGDDLGIERAHRALTPRPPAGMPPRSIVVGFLQFTTKEKILHAAWKKKILVEEKRVYFDHDYAEEVQQKRKEYTPIKRMLRDKQICFQTPLTKVHVHLDSGTVIYNKVFEAAEDLTKRGIVVGPIQPSKTAGVTEEDITVLLPLSVSRKRRGGKSPDFRQDVWET</sequence>
<dbReference type="EMBL" id="JACTAM010000016">
    <property type="protein sequence ID" value="KAI2655620.1"/>
    <property type="molecule type" value="Genomic_DNA"/>
</dbReference>
<keyword evidence="3" id="KW-1185">Reference proteome</keyword>
<evidence type="ECO:0000256" key="1">
    <source>
        <dbReference type="SAM" id="MobiDB-lite"/>
    </source>
</evidence>
<dbReference type="Proteomes" id="UP000830375">
    <property type="component" value="Unassembled WGS sequence"/>
</dbReference>